<sequence>MRRVMNSNSNCRHHLDSRLHHHGNAEASLVPRRRRAGCLGSDLHFRESNNATGLGSQPFLTPLCALETGSAPHRKAPGSRPHWRSALTLSLYRTQSHVTRITPDTPSTHQPFRQAAPEDCLLQVDSNYRMTPCSTKQAERKPLFSSPHDTMADTALERRVIMPAVISSGSQSHSGGASGSRASRRRYGVCAASIKAAAWLMSAVGGDAGSRLVLEPANQDLP</sequence>
<accession>A0A9Q1E6C1</accession>
<name>A0A9Q1E6C1_SYNKA</name>
<keyword evidence="3" id="KW-1185">Reference proteome</keyword>
<dbReference type="AlphaFoldDB" id="A0A9Q1E6C1"/>
<feature type="region of interest" description="Disordered" evidence="1">
    <location>
        <begin position="1"/>
        <end position="28"/>
    </location>
</feature>
<evidence type="ECO:0000256" key="1">
    <source>
        <dbReference type="SAM" id="MobiDB-lite"/>
    </source>
</evidence>
<gene>
    <name evidence="2" type="ORF">SKAU_G00419170</name>
</gene>
<comment type="caution">
    <text evidence="2">The sequence shown here is derived from an EMBL/GenBank/DDBJ whole genome shotgun (WGS) entry which is preliminary data.</text>
</comment>
<evidence type="ECO:0000313" key="3">
    <source>
        <dbReference type="Proteomes" id="UP001152622"/>
    </source>
</evidence>
<proteinExistence type="predicted"/>
<dbReference type="EMBL" id="JAINUF010000024">
    <property type="protein sequence ID" value="KAJ8333021.1"/>
    <property type="molecule type" value="Genomic_DNA"/>
</dbReference>
<protein>
    <submittedName>
        <fullName evidence="2">Uncharacterized protein</fullName>
    </submittedName>
</protein>
<reference evidence="2" key="1">
    <citation type="journal article" date="2023" name="Science">
        <title>Genome structures resolve the early diversification of teleost fishes.</title>
        <authorList>
            <person name="Parey E."/>
            <person name="Louis A."/>
            <person name="Montfort J."/>
            <person name="Bouchez O."/>
            <person name="Roques C."/>
            <person name="Iampietro C."/>
            <person name="Lluch J."/>
            <person name="Castinel A."/>
            <person name="Donnadieu C."/>
            <person name="Desvignes T."/>
            <person name="Floi Bucao C."/>
            <person name="Jouanno E."/>
            <person name="Wen M."/>
            <person name="Mejri S."/>
            <person name="Dirks R."/>
            <person name="Jansen H."/>
            <person name="Henkel C."/>
            <person name="Chen W.J."/>
            <person name="Zahm M."/>
            <person name="Cabau C."/>
            <person name="Klopp C."/>
            <person name="Thompson A.W."/>
            <person name="Robinson-Rechavi M."/>
            <person name="Braasch I."/>
            <person name="Lecointre G."/>
            <person name="Bobe J."/>
            <person name="Postlethwait J.H."/>
            <person name="Berthelot C."/>
            <person name="Roest Crollius H."/>
            <person name="Guiguen Y."/>
        </authorList>
    </citation>
    <scope>NUCLEOTIDE SEQUENCE</scope>
    <source>
        <strain evidence="2">WJC10195</strain>
    </source>
</reference>
<organism evidence="2 3">
    <name type="scientific">Synaphobranchus kaupii</name>
    <name type="common">Kaup's arrowtooth eel</name>
    <dbReference type="NCBI Taxonomy" id="118154"/>
    <lineage>
        <taxon>Eukaryota</taxon>
        <taxon>Metazoa</taxon>
        <taxon>Chordata</taxon>
        <taxon>Craniata</taxon>
        <taxon>Vertebrata</taxon>
        <taxon>Euteleostomi</taxon>
        <taxon>Actinopterygii</taxon>
        <taxon>Neopterygii</taxon>
        <taxon>Teleostei</taxon>
        <taxon>Anguilliformes</taxon>
        <taxon>Synaphobranchidae</taxon>
        <taxon>Synaphobranchus</taxon>
    </lineage>
</organism>
<feature type="compositionally biased region" description="Polar residues" evidence="1">
    <location>
        <begin position="1"/>
        <end position="10"/>
    </location>
</feature>
<dbReference type="Proteomes" id="UP001152622">
    <property type="component" value="Chromosome 24"/>
</dbReference>
<evidence type="ECO:0000313" key="2">
    <source>
        <dbReference type="EMBL" id="KAJ8333021.1"/>
    </source>
</evidence>